<gene>
    <name evidence="2" type="ORF">IDM40_25465</name>
</gene>
<proteinExistence type="predicted"/>
<feature type="region of interest" description="Disordered" evidence="1">
    <location>
        <begin position="1"/>
        <end position="26"/>
    </location>
</feature>
<evidence type="ECO:0000256" key="1">
    <source>
        <dbReference type="SAM" id="MobiDB-lite"/>
    </source>
</evidence>
<keyword evidence="3" id="KW-1185">Reference proteome</keyword>
<organism evidence="2 3">
    <name type="scientific">Nocardiopsis coralli</name>
    <dbReference type="NCBI Taxonomy" id="2772213"/>
    <lineage>
        <taxon>Bacteria</taxon>
        <taxon>Bacillati</taxon>
        <taxon>Actinomycetota</taxon>
        <taxon>Actinomycetes</taxon>
        <taxon>Streptosporangiales</taxon>
        <taxon>Nocardiopsidaceae</taxon>
        <taxon>Nocardiopsis</taxon>
    </lineage>
</organism>
<dbReference type="EMBL" id="JADBGI010000032">
    <property type="protein sequence ID" value="MBE3002020.1"/>
    <property type="molecule type" value="Genomic_DNA"/>
</dbReference>
<dbReference type="RefSeq" id="WP_193124606.1">
    <property type="nucleotide sequence ID" value="NZ_JADBGI010000032.1"/>
</dbReference>
<protein>
    <submittedName>
        <fullName evidence="2">Uncharacterized protein</fullName>
    </submittedName>
</protein>
<name>A0ABR9PDU2_9ACTN</name>
<sequence>MPPAFPPRRPRIGPRGPSNPPAGTHAGDVAILETAMYDTVEHTADEELQRALQEALDRRD</sequence>
<evidence type="ECO:0000313" key="3">
    <source>
        <dbReference type="Proteomes" id="UP000806528"/>
    </source>
</evidence>
<dbReference type="Proteomes" id="UP000806528">
    <property type="component" value="Unassembled WGS sequence"/>
</dbReference>
<comment type="caution">
    <text evidence="2">The sequence shown here is derived from an EMBL/GenBank/DDBJ whole genome shotgun (WGS) entry which is preliminary data.</text>
</comment>
<evidence type="ECO:0000313" key="2">
    <source>
        <dbReference type="EMBL" id="MBE3002020.1"/>
    </source>
</evidence>
<accession>A0ABR9PDU2</accession>
<reference evidence="2 3" key="1">
    <citation type="submission" date="2020-09" db="EMBL/GenBank/DDBJ databases">
        <title>Diversity and distribution of actinomycetes associated with coral in the coast of Hainan.</title>
        <authorList>
            <person name="Li F."/>
        </authorList>
    </citation>
    <scope>NUCLEOTIDE SEQUENCE [LARGE SCALE GENOMIC DNA]</scope>
    <source>
        <strain evidence="2 3">HNM0947</strain>
    </source>
</reference>